<comment type="subcellular location">
    <subcellularLocation>
        <location evidence="1">Nucleus</location>
    </subcellularLocation>
</comment>
<feature type="domain" description="C2H2-type" evidence="13">
    <location>
        <begin position="427"/>
        <end position="461"/>
    </location>
</feature>
<organism evidence="14 15">
    <name type="scientific">Daphnia galeata</name>
    <dbReference type="NCBI Taxonomy" id="27404"/>
    <lineage>
        <taxon>Eukaryota</taxon>
        <taxon>Metazoa</taxon>
        <taxon>Ecdysozoa</taxon>
        <taxon>Arthropoda</taxon>
        <taxon>Crustacea</taxon>
        <taxon>Branchiopoda</taxon>
        <taxon>Diplostraca</taxon>
        <taxon>Cladocera</taxon>
        <taxon>Anomopoda</taxon>
        <taxon>Daphniidae</taxon>
        <taxon>Daphnia</taxon>
    </lineage>
</organism>
<keyword evidence="4 11" id="KW-0863">Zinc-finger</keyword>
<keyword evidence="15" id="KW-1185">Reference proteome</keyword>
<dbReference type="FunFam" id="3.30.160.60:FF:000043">
    <property type="entry name" value="Scratch family zinc finger 2"/>
    <property type="match status" value="1"/>
</dbReference>
<evidence type="ECO:0000256" key="1">
    <source>
        <dbReference type="ARBA" id="ARBA00004123"/>
    </source>
</evidence>
<evidence type="ECO:0000256" key="7">
    <source>
        <dbReference type="ARBA" id="ARBA00023125"/>
    </source>
</evidence>
<evidence type="ECO:0000256" key="6">
    <source>
        <dbReference type="ARBA" id="ARBA00023015"/>
    </source>
</evidence>
<dbReference type="GO" id="GO:0060562">
    <property type="term" value="P:epithelial tube morphogenesis"/>
    <property type="evidence" value="ECO:0007669"/>
    <property type="project" value="UniProtKB-ARBA"/>
</dbReference>
<name>A0A8J2RZ72_9CRUS</name>
<dbReference type="InterPro" id="IPR036236">
    <property type="entry name" value="Znf_C2H2_sf"/>
</dbReference>
<evidence type="ECO:0000256" key="12">
    <source>
        <dbReference type="SAM" id="MobiDB-lite"/>
    </source>
</evidence>
<keyword evidence="2" id="KW-0479">Metal-binding</keyword>
<dbReference type="GO" id="GO:0005634">
    <property type="term" value="C:nucleus"/>
    <property type="evidence" value="ECO:0007669"/>
    <property type="project" value="UniProtKB-SubCell"/>
</dbReference>
<evidence type="ECO:0000313" key="15">
    <source>
        <dbReference type="Proteomes" id="UP000789390"/>
    </source>
</evidence>
<proteinExistence type="inferred from homology"/>
<gene>
    <name evidence="14" type="ORF">DGAL_LOCUS14968</name>
</gene>
<dbReference type="GO" id="GO:0000981">
    <property type="term" value="F:DNA-binding transcription factor activity, RNA polymerase II-specific"/>
    <property type="evidence" value="ECO:0007669"/>
    <property type="project" value="TreeGrafter"/>
</dbReference>
<feature type="region of interest" description="Disordered" evidence="12">
    <location>
        <begin position="48"/>
        <end position="68"/>
    </location>
</feature>
<keyword evidence="6" id="KW-0805">Transcription regulation</keyword>
<dbReference type="OrthoDB" id="5428132at2759"/>
<dbReference type="GO" id="GO:0055059">
    <property type="term" value="P:asymmetric neuroblast division"/>
    <property type="evidence" value="ECO:0007669"/>
    <property type="project" value="UniProtKB-ARBA"/>
</dbReference>
<dbReference type="FunFam" id="3.30.160.60:FF:000322">
    <property type="entry name" value="GDNF-inducible zinc finger protein 1"/>
    <property type="match status" value="1"/>
</dbReference>
<protein>
    <recommendedName>
        <fullName evidence="13">C2H2-type domain-containing protein</fullName>
    </recommendedName>
</protein>
<dbReference type="PROSITE" id="PS00028">
    <property type="entry name" value="ZINC_FINGER_C2H2_1"/>
    <property type="match status" value="4"/>
</dbReference>
<evidence type="ECO:0000256" key="8">
    <source>
        <dbReference type="ARBA" id="ARBA00023163"/>
    </source>
</evidence>
<dbReference type="SUPFAM" id="SSF57667">
    <property type="entry name" value="beta-beta-alpha zinc fingers"/>
    <property type="match status" value="3"/>
</dbReference>
<dbReference type="Proteomes" id="UP000789390">
    <property type="component" value="Unassembled WGS sequence"/>
</dbReference>
<comment type="caution">
    <text evidence="14">The sequence shown here is derived from an EMBL/GenBank/DDBJ whole genome shotgun (WGS) entry which is preliminary data.</text>
</comment>
<evidence type="ECO:0000256" key="5">
    <source>
        <dbReference type="ARBA" id="ARBA00022833"/>
    </source>
</evidence>
<evidence type="ECO:0000256" key="2">
    <source>
        <dbReference type="ARBA" id="ARBA00022723"/>
    </source>
</evidence>
<keyword evidence="5" id="KW-0862">Zinc</keyword>
<keyword evidence="9" id="KW-0539">Nucleus</keyword>
<dbReference type="AlphaFoldDB" id="A0A8J2RZ72"/>
<feature type="compositionally biased region" description="Low complexity" evidence="12">
    <location>
        <begin position="295"/>
        <end position="314"/>
    </location>
</feature>
<keyword evidence="8" id="KW-0804">Transcription</keyword>
<feature type="region of interest" description="Disordered" evidence="12">
    <location>
        <begin position="295"/>
        <end position="317"/>
    </location>
</feature>
<feature type="region of interest" description="Disordered" evidence="12">
    <location>
        <begin position="191"/>
        <end position="277"/>
    </location>
</feature>
<feature type="compositionally biased region" description="Acidic residues" evidence="12">
    <location>
        <begin position="255"/>
        <end position="271"/>
    </location>
</feature>
<dbReference type="SMART" id="SM00355">
    <property type="entry name" value="ZnF_C2H2"/>
    <property type="match status" value="5"/>
</dbReference>
<feature type="domain" description="C2H2-type" evidence="13">
    <location>
        <begin position="371"/>
        <end position="398"/>
    </location>
</feature>
<dbReference type="PROSITE" id="PS50157">
    <property type="entry name" value="ZINC_FINGER_C2H2_2"/>
    <property type="match status" value="4"/>
</dbReference>
<evidence type="ECO:0000256" key="10">
    <source>
        <dbReference type="ARBA" id="ARBA00037948"/>
    </source>
</evidence>
<dbReference type="PANTHER" id="PTHR23235">
    <property type="entry name" value="KRUEPPEL-LIKE TRANSCRIPTION FACTOR"/>
    <property type="match status" value="1"/>
</dbReference>
<evidence type="ECO:0000256" key="11">
    <source>
        <dbReference type="PROSITE-ProRule" id="PRU00042"/>
    </source>
</evidence>
<feature type="compositionally biased region" description="Low complexity" evidence="12">
    <location>
        <begin position="48"/>
        <end position="59"/>
    </location>
</feature>
<dbReference type="EMBL" id="CAKKLH010000313">
    <property type="protein sequence ID" value="CAH0111328.1"/>
    <property type="molecule type" value="Genomic_DNA"/>
</dbReference>
<dbReference type="PANTHER" id="PTHR23235:SF120">
    <property type="entry name" value="KRUPPEL-LIKE FACTOR 15"/>
    <property type="match status" value="1"/>
</dbReference>
<feature type="domain" description="C2H2-type" evidence="13">
    <location>
        <begin position="399"/>
        <end position="426"/>
    </location>
</feature>
<sequence length="464" mass="50559">MPKSFLFTHRRYNVSPVPTEEAASIASPQRNGKDDVAPVMVKQVQKLQRHIQQQQQQRRSNPASANYPVFPLSPGQGSVAELKSPGWPQSARISPVIGSNANVPAVTPNGRIHQQQHNNAAAATIPEEMYNLFQLAEVSLAASGGSEFRSVMERLRHQQQGLVMARALKSPVVKILDMSAANCSVGHSIPVMDKPLDLSRDPTTTTSANPATEVRILTPSPSPTPSETHLTINLGLRKKLPAQTSSGRSAAVGSSEDDDEEDDEEDDELDATDSCWSPDDVASCKSVSVVVKGPSISASNSSNSGDSHSGPDGHACPDCGKRYSTSSNLARHRQTHRSPADQKARRCPHCDKVYVSVPAFSMHVRTHSQGCKCPYCGKSFSRPWLLQGHIRTHTGEKPFTCQICEKAFADKSNLRAHIQTHSNLKPFTCQRCGKAFALKSYLYKHEESSCMKMVTKTSADPKDD</sequence>
<evidence type="ECO:0000256" key="4">
    <source>
        <dbReference type="ARBA" id="ARBA00022771"/>
    </source>
</evidence>
<comment type="similarity">
    <text evidence="10">Belongs to the snail C2H2-type zinc-finger protein family.</text>
</comment>
<feature type="domain" description="C2H2-type" evidence="13">
    <location>
        <begin position="314"/>
        <end position="341"/>
    </location>
</feature>
<dbReference type="FunFam" id="3.30.160.60:FF:000130">
    <property type="entry name" value="Spalt-like transcription factor 4"/>
    <property type="match status" value="1"/>
</dbReference>
<dbReference type="InterPro" id="IPR013087">
    <property type="entry name" value="Znf_C2H2_type"/>
</dbReference>
<reference evidence="14" key="1">
    <citation type="submission" date="2021-11" db="EMBL/GenBank/DDBJ databases">
        <authorList>
            <person name="Schell T."/>
        </authorList>
    </citation>
    <scope>NUCLEOTIDE SEQUENCE</scope>
    <source>
        <strain evidence="14">M5</strain>
    </source>
</reference>
<evidence type="ECO:0000256" key="9">
    <source>
        <dbReference type="ARBA" id="ARBA00023242"/>
    </source>
</evidence>
<dbReference type="Pfam" id="PF00096">
    <property type="entry name" value="zf-C2H2"/>
    <property type="match status" value="5"/>
</dbReference>
<dbReference type="Gene3D" id="3.30.160.60">
    <property type="entry name" value="Classic Zinc Finger"/>
    <property type="match status" value="4"/>
</dbReference>
<accession>A0A8J2RZ72</accession>
<evidence type="ECO:0000256" key="3">
    <source>
        <dbReference type="ARBA" id="ARBA00022737"/>
    </source>
</evidence>
<feature type="compositionally biased region" description="Polar residues" evidence="12">
    <location>
        <begin position="201"/>
        <end position="210"/>
    </location>
</feature>
<keyword evidence="3" id="KW-0677">Repeat</keyword>
<evidence type="ECO:0000313" key="14">
    <source>
        <dbReference type="EMBL" id="CAH0111328.1"/>
    </source>
</evidence>
<keyword evidence="7" id="KW-0238">DNA-binding</keyword>
<dbReference type="GO" id="GO:0008270">
    <property type="term" value="F:zinc ion binding"/>
    <property type="evidence" value="ECO:0007669"/>
    <property type="project" value="UniProtKB-KW"/>
</dbReference>
<dbReference type="FunFam" id="3.30.160.60:FF:000207">
    <property type="entry name" value="zinc finger protein SNAI2"/>
    <property type="match status" value="1"/>
</dbReference>
<dbReference type="GO" id="GO:2000177">
    <property type="term" value="P:regulation of neural precursor cell proliferation"/>
    <property type="evidence" value="ECO:0007669"/>
    <property type="project" value="UniProtKB-ARBA"/>
</dbReference>
<dbReference type="GO" id="GO:0000978">
    <property type="term" value="F:RNA polymerase II cis-regulatory region sequence-specific DNA binding"/>
    <property type="evidence" value="ECO:0007669"/>
    <property type="project" value="TreeGrafter"/>
</dbReference>
<evidence type="ECO:0000259" key="13">
    <source>
        <dbReference type="PROSITE" id="PS50157"/>
    </source>
</evidence>